<dbReference type="EMBL" id="HBUF01547584">
    <property type="protein sequence ID" value="CAG6757668.1"/>
    <property type="molecule type" value="Transcribed_RNA"/>
</dbReference>
<keyword evidence="2 11" id="KW-0812">Transmembrane</keyword>
<evidence type="ECO:0000256" key="4">
    <source>
        <dbReference type="ARBA" id="ARBA00022737"/>
    </source>
</evidence>
<keyword evidence="6 11" id="KW-0472">Membrane</keyword>
<dbReference type="FunFam" id="4.10.400.10:FF:000034">
    <property type="entry name" value="Low-density lipoprotein receptor-related protein 2"/>
    <property type="match status" value="1"/>
</dbReference>
<comment type="subcellular location">
    <subcellularLocation>
        <location evidence="1">Membrane</location>
        <topology evidence="1">Single-pass membrane protein</topology>
    </subcellularLocation>
</comment>
<dbReference type="InterPro" id="IPR002172">
    <property type="entry name" value="LDrepeatLR_classA_rpt"/>
</dbReference>
<evidence type="ECO:0000256" key="6">
    <source>
        <dbReference type="ARBA" id="ARBA00023136"/>
    </source>
</evidence>
<dbReference type="AlphaFoldDB" id="A0A8D9A135"/>
<dbReference type="Gene3D" id="4.10.400.10">
    <property type="entry name" value="Low-density Lipoprotein Receptor"/>
    <property type="match status" value="3"/>
</dbReference>
<dbReference type="GO" id="GO:0005886">
    <property type="term" value="C:plasma membrane"/>
    <property type="evidence" value="ECO:0007669"/>
    <property type="project" value="TreeGrafter"/>
</dbReference>
<keyword evidence="3" id="KW-0732">Signal</keyword>
<feature type="disulfide bond" evidence="10">
    <location>
        <begin position="113"/>
        <end position="125"/>
    </location>
</feature>
<dbReference type="PROSITE" id="PS50068">
    <property type="entry name" value="LDLRA_2"/>
    <property type="match status" value="3"/>
</dbReference>
<protein>
    <submittedName>
        <fullName evidence="12">Very low-density lipoprotein receptor</fullName>
    </submittedName>
</protein>
<feature type="transmembrane region" description="Helical" evidence="11">
    <location>
        <begin position="14"/>
        <end position="37"/>
    </location>
</feature>
<organism evidence="12">
    <name type="scientific">Cacopsylla melanoneura</name>
    <dbReference type="NCBI Taxonomy" id="428564"/>
    <lineage>
        <taxon>Eukaryota</taxon>
        <taxon>Metazoa</taxon>
        <taxon>Ecdysozoa</taxon>
        <taxon>Arthropoda</taxon>
        <taxon>Hexapoda</taxon>
        <taxon>Insecta</taxon>
        <taxon>Pterygota</taxon>
        <taxon>Neoptera</taxon>
        <taxon>Paraneoptera</taxon>
        <taxon>Hemiptera</taxon>
        <taxon>Sternorrhyncha</taxon>
        <taxon>Psylloidea</taxon>
        <taxon>Psyllidae</taxon>
        <taxon>Psyllinae</taxon>
        <taxon>Cacopsylla</taxon>
    </lineage>
</organism>
<sequence>MKGSTPTVLRIDTILFNIFLFITLSLVSLVSCAPHIIEDIKIAGSVSSSIENLENNEIPAAVSSRIDNLENNEIPLLISISEDVAIDDPHEVVEDEVLFRTSNNSSTSNVDHCSTSEFQCPSGECVHKSYQCNGVRDCKDGSDERDCPCKIYEFQCSSDKHCIHLNHVCNGYADCQDGSDEMSCSSNSVPTCFVDEFECSGGGCVPECLRCNGWNDCSDGSDEKNCEKCEPSGFRCPNGTCVRNSDECDELE</sequence>
<evidence type="ECO:0000256" key="5">
    <source>
        <dbReference type="ARBA" id="ARBA00022989"/>
    </source>
</evidence>
<evidence type="ECO:0000256" key="9">
    <source>
        <dbReference type="ARBA" id="ARBA00023180"/>
    </source>
</evidence>
<feature type="disulfide bond" evidence="10">
    <location>
        <begin position="192"/>
        <end position="204"/>
    </location>
</feature>
<dbReference type="PRINTS" id="PR00261">
    <property type="entry name" value="LDLRECEPTOR"/>
</dbReference>
<evidence type="ECO:0000256" key="1">
    <source>
        <dbReference type="ARBA" id="ARBA00004167"/>
    </source>
</evidence>
<proteinExistence type="predicted"/>
<feature type="disulfide bond" evidence="10">
    <location>
        <begin position="132"/>
        <end position="147"/>
    </location>
</feature>
<evidence type="ECO:0000256" key="10">
    <source>
        <dbReference type="PROSITE-ProRule" id="PRU00124"/>
    </source>
</evidence>
<evidence type="ECO:0000256" key="8">
    <source>
        <dbReference type="ARBA" id="ARBA00023170"/>
    </source>
</evidence>
<dbReference type="SMART" id="SM00192">
    <property type="entry name" value="LDLa"/>
    <property type="match status" value="3"/>
</dbReference>
<feature type="disulfide bond" evidence="10">
    <location>
        <begin position="211"/>
        <end position="226"/>
    </location>
</feature>
<keyword evidence="5 11" id="KW-1133">Transmembrane helix</keyword>
<accession>A0A8D9A135</accession>
<keyword evidence="7 10" id="KW-1015">Disulfide bond</keyword>
<dbReference type="GO" id="GO:0043235">
    <property type="term" value="C:receptor complex"/>
    <property type="evidence" value="ECO:0007669"/>
    <property type="project" value="TreeGrafter"/>
</dbReference>
<feature type="disulfide bond" evidence="10">
    <location>
        <begin position="169"/>
        <end position="184"/>
    </location>
</feature>
<reference evidence="12" key="1">
    <citation type="submission" date="2021-05" db="EMBL/GenBank/DDBJ databases">
        <authorList>
            <person name="Alioto T."/>
            <person name="Alioto T."/>
            <person name="Gomez Garrido J."/>
        </authorList>
    </citation>
    <scope>NUCLEOTIDE SEQUENCE</scope>
</reference>
<evidence type="ECO:0000256" key="7">
    <source>
        <dbReference type="ARBA" id="ARBA00023157"/>
    </source>
</evidence>
<keyword evidence="4" id="KW-0677">Repeat</keyword>
<keyword evidence="8 12" id="KW-0675">Receptor</keyword>
<feature type="disulfide bond" evidence="10">
    <location>
        <begin position="120"/>
        <end position="138"/>
    </location>
</feature>
<comment type="caution">
    <text evidence="10">Lacks conserved residue(s) required for the propagation of feature annotation.</text>
</comment>
<dbReference type="PANTHER" id="PTHR22722">
    <property type="entry name" value="LOW-DENSITY LIPOPROTEIN RECEPTOR-RELATED PROTEIN 2-RELATED"/>
    <property type="match status" value="1"/>
</dbReference>
<dbReference type="CDD" id="cd00112">
    <property type="entry name" value="LDLa"/>
    <property type="match status" value="3"/>
</dbReference>
<dbReference type="InterPro" id="IPR051221">
    <property type="entry name" value="LDLR-related"/>
</dbReference>
<evidence type="ECO:0000256" key="11">
    <source>
        <dbReference type="SAM" id="Phobius"/>
    </source>
</evidence>
<dbReference type="InterPro" id="IPR023415">
    <property type="entry name" value="LDLR_class-A_CS"/>
</dbReference>
<dbReference type="Pfam" id="PF00057">
    <property type="entry name" value="Ldl_recept_a"/>
    <property type="match status" value="3"/>
</dbReference>
<feature type="disulfide bond" evidence="10">
    <location>
        <begin position="199"/>
        <end position="217"/>
    </location>
</feature>
<keyword evidence="12" id="KW-0449">Lipoprotein</keyword>
<dbReference type="PROSITE" id="PS01209">
    <property type="entry name" value="LDLRA_1"/>
    <property type="match status" value="2"/>
</dbReference>
<evidence type="ECO:0000313" key="12">
    <source>
        <dbReference type="EMBL" id="CAG6757668.1"/>
    </source>
</evidence>
<name>A0A8D9A135_9HEMI</name>
<dbReference type="InterPro" id="IPR036055">
    <property type="entry name" value="LDL_receptor-like_sf"/>
</dbReference>
<dbReference type="SUPFAM" id="SSF57424">
    <property type="entry name" value="LDL receptor-like module"/>
    <property type="match status" value="3"/>
</dbReference>
<evidence type="ECO:0000256" key="2">
    <source>
        <dbReference type="ARBA" id="ARBA00022692"/>
    </source>
</evidence>
<evidence type="ECO:0000256" key="3">
    <source>
        <dbReference type="ARBA" id="ARBA00022729"/>
    </source>
</evidence>
<dbReference type="PROSITE" id="PS51257">
    <property type="entry name" value="PROKAR_LIPOPROTEIN"/>
    <property type="match status" value="1"/>
</dbReference>
<keyword evidence="9" id="KW-0325">Glycoprotein</keyword>